<reference evidence="1 2" key="1">
    <citation type="submission" date="2020-04" db="EMBL/GenBank/DDBJ databases">
        <authorList>
            <person name="Alioto T."/>
            <person name="Alioto T."/>
            <person name="Gomez Garrido J."/>
        </authorList>
    </citation>
    <scope>NUCLEOTIDE SEQUENCE [LARGE SCALE GENOMIC DNA]</scope>
</reference>
<dbReference type="InterPro" id="IPR016024">
    <property type="entry name" value="ARM-type_fold"/>
</dbReference>
<name>A0A8S1CLY4_9INSE</name>
<evidence type="ECO:0000313" key="2">
    <source>
        <dbReference type="Proteomes" id="UP000494165"/>
    </source>
</evidence>
<dbReference type="AlphaFoldDB" id="A0A8S1CLY4"/>
<comment type="caution">
    <text evidence="1">The sequence shown here is derived from an EMBL/GenBank/DDBJ whole genome shotgun (WGS) entry which is preliminary data.</text>
</comment>
<gene>
    <name evidence="1" type="ORF">CLODIP_2_CD05903</name>
</gene>
<protein>
    <submittedName>
        <fullName evidence="1">Uncharacterized protein</fullName>
    </submittedName>
</protein>
<sequence length="1045" mass="116708">MSLSIIPLEYLSLIVNHDMNEHVATPLTFPAHLIPRIVETMEAIVDNLRPREARDACSVLLTKCLEIAEGDPPQCPRVSVITGVVSKSVVAAGRIERLLVDKPDQVVKLMYCPRVDRACRNEVLRVVLRLMKSDDLLNLLCTAVHSVIDPEQAATLLNLLCKVVTSLSSTPCVTKILQFHFPKIVQNLVRCVTSRDYNLQIYSVRFIGCLASLDDPYLSNAIVGGDLAASIGEALFFYNNAAISEVLGVLPYLCNAKNFFEDNCKARLFLENIILKIGTTSSEVDYDILFNGVRVVRLLLKHSVQFKTNIVGTNASQLVNILSRCVSCSNDEMSHTACHTALHFISSTETSAETWQVDVVQLAKLVLTKDACPNETSGSCKCFALKLVDSLLFWCGKLDAKVKGSLDALIFDIITDHARKCCLLTNSKTSEKLLSTVKNVLECDKWTLKTDLSATLASMGFLDLLLIKMSRNYASMETIVESVALVTRLLCENKFGICLEERTCINSLMQFCQTNHSLLFTDATAEANLSFLYCRAYYNPNSDSAQFIDCIVCFLSYCFCGSISSSMAKGVLFILACQGASGILPECVIRLVCRWAAVPERVYTDSPLYVNWILGLHYRQIPQEFLVSTLQLWLAENHCEKITCNAATVAIFLEVMVFSSNFQIASNAHHRLSQAIEEMGENHSLIETVWIKLPVFLMRSSASNSDGNYGHAFHLSLAAKICTNKNSSDMPFDEAWSVLPEFIVSLLKLDKKKWTMVSLEAAFDISTHVLTLGNTSQWRKLILLFSRKSFITAFESYINSKDIFASALKLLSAMIVLQNGYQYPSNSPLIPARVEIDSNILLDSLLCENQNCGKILAVLNLVNDIIALSDSSSSLASITSKDDRNLIRFCNDFFKFVHAAIALHPGTCVELAGWQCLENLLTWSKDKWLCHAPWTHTLIWMLEIPTKSADASRQMLVYLQLFFLRLHQSYQEMNLVSGKTIGSGAKLTNRTAQRLVCCASAFAYRHCCRSEILMVLKQIFQIDFELEEEVRKLIKAKVIELEFSG</sequence>
<accession>A0A8S1CLY4</accession>
<organism evidence="1 2">
    <name type="scientific">Cloeon dipterum</name>
    <dbReference type="NCBI Taxonomy" id="197152"/>
    <lineage>
        <taxon>Eukaryota</taxon>
        <taxon>Metazoa</taxon>
        <taxon>Ecdysozoa</taxon>
        <taxon>Arthropoda</taxon>
        <taxon>Hexapoda</taxon>
        <taxon>Insecta</taxon>
        <taxon>Pterygota</taxon>
        <taxon>Palaeoptera</taxon>
        <taxon>Ephemeroptera</taxon>
        <taxon>Pisciforma</taxon>
        <taxon>Baetidae</taxon>
        <taxon>Cloeon</taxon>
    </lineage>
</organism>
<evidence type="ECO:0000313" key="1">
    <source>
        <dbReference type="EMBL" id="CAB3371311.1"/>
    </source>
</evidence>
<dbReference type="EMBL" id="CADEPI010000060">
    <property type="protein sequence ID" value="CAB3371311.1"/>
    <property type="molecule type" value="Genomic_DNA"/>
</dbReference>
<dbReference type="SUPFAM" id="SSF48371">
    <property type="entry name" value="ARM repeat"/>
    <property type="match status" value="1"/>
</dbReference>
<dbReference type="Proteomes" id="UP000494165">
    <property type="component" value="Unassembled WGS sequence"/>
</dbReference>
<proteinExistence type="predicted"/>
<keyword evidence="2" id="KW-1185">Reference proteome</keyword>